<dbReference type="AlphaFoldDB" id="A0A174I8Y3"/>
<reference evidence="2 3" key="1">
    <citation type="submission" date="2015-09" db="EMBL/GenBank/DDBJ databases">
        <authorList>
            <consortium name="Pathogen Informatics"/>
        </authorList>
    </citation>
    <scope>NUCLEOTIDE SEQUENCE [LARGE SCALE GENOMIC DNA]</scope>
    <source>
        <strain evidence="2 3">2789STDY5608840</strain>
    </source>
</reference>
<dbReference type="Proteomes" id="UP000095517">
    <property type="component" value="Unassembled WGS sequence"/>
</dbReference>
<gene>
    <name evidence="2" type="ORF">ERS852397_02872</name>
</gene>
<dbReference type="RefSeq" id="WP_055279436.1">
    <property type="nucleotide sequence ID" value="NZ_CABIXA010000017.1"/>
</dbReference>
<dbReference type="PANTHER" id="PTHR37833:SF1">
    <property type="entry name" value="SIGNAL PEPTIDE PROTEIN"/>
    <property type="match status" value="1"/>
</dbReference>
<dbReference type="Pfam" id="PF07610">
    <property type="entry name" value="DUF1573"/>
    <property type="match status" value="1"/>
</dbReference>
<evidence type="ECO:0000256" key="1">
    <source>
        <dbReference type="SAM" id="SignalP"/>
    </source>
</evidence>
<feature type="signal peptide" evidence="1">
    <location>
        <begin position="1"/>
        <end position="17"/>
    </location>
</feature>
<keyword evidence="1" id="KW-0732">Signal</keyword>
<dbReference type="InterPro" id="IPR013783">
    <property type="entry name" value="Ig-like_fold"/>
</dbReference>
<protein>
    <submittedName>
        <fullName evidence="2">Protein of uncharacterized function (DUF1573)</fullName>
    </submittedName>
</protein>
<accession>A0A174I8Y3</accession>
<dbReference type="PANTHER" id="PTHR37833">
    <property type="entry name" value="LIPOPROTEIN-RELATED"/>
    <property type="match status" value="1"/>
</dbReference>
<sequence>MKKLGLLLLFCSLTVLAQNKSELSFLKQTIDLGTIVAEKTSKVDVNFVFSNKGNVPIVIHKVKASCGCTVPRWTKTPIEPGKSGVITVSFEHQGKKGTFLKTLFVESSAKNNLVLLKLKGVVK</sequence>
<evidence type="ECO:0000313" key="3">
    <source>
        <dbReference type="Proteomes" id="UP000095517"/>
    </source>
</evidence>
<dbReference type="EMBL" id="CYZH01000017">
    <property type="protein sequence ID" value="CUO81858.1"/>
    <property type="molecule type" value="Genomic_DNA"/>
</dbReference>
<feature type="chain" id="PRO_5008024123" evidence="1">
    <location>
        <begin position="18"/>
        <end position="123"/>
    </location>
</feature>
<proteinExistence type="predicted"/>
<dbReference type="Gene3D" id="2.60.40.10">
    <property type="entry name" value="Immunoglobulins"/>
    <property type="match status" value="1"/>
</dbReference>
<organism evidence="2 3">
    <name type="scientific">Bacteroides finegoldii</name>
    <dbReference type="NCBI Taxonomy" id="338188"/>
    <lineage>
        <taxon>Bacteria</taxon>
        <taxon>Pseudomonadati</taxon>
        <taxon>Bacteroidota</taxon>
        <taxon>Bacteroidia</taxon>
        <taxon>Bacteroidales</taxon>
        <taxon>Bacteroidaceae</taxon>
        <taxon>Bacteroides</taxon>
    </lineage>
</organism>
<dbReference type="InterPro" id="IPR011467">
    <property type="entry name" value="DUF1573"/>
</dbReference>
<name>A0A174I8Y3_9BACE</name>
<evidence type="ECO:0000313" key="2">
    <source>
        <dbReference type="EMBL" id="CUO81858.1"/>
    </source>
</evidence>
<dbReference type="STRING" id="338188.ERS852397_02872"/>